<protein>
    <submittedName>
        <fullName evidence="1">Uncharacterized protein</fullName>
    </submittedName>
</protein>
<feature type="non-terminal residue" evidence="1">
    <location>
        <position position="75"/>
    </location>
</feature>
<evidence type="ECO:0000313" key="1">
    <source>
        <dbReference type="EMBL" id="SBS94704.1"/>
    </source>
</evidence>
<reference evidence="2" key="1">
    <citation type="submission" date="2016-05" db="EMBL/GenBank/DDBJ databases">
        <authorList>
            <person name="Naeem Raeece"/>
        </authorList>
    </citation>
    <scope>NUCLEOTIDE SEQUENCE [LARGE SCALE GENOMIC DNA]</scope>
</reference>
<evidence type="ECO:0000313" key="2">
    <source>
        <dbReference type="Proteomes" id="UP000078560"/>
    </source>
</evidence>
<dbReference type="Proteomes" id="UP000078560">
    <property type="component" value="Unassembled WGS sequence"/>
</dbReference>
<gene>
    <name evidence="1" type="ORF">POVCU2_0090010</name>
</gene>
<organism evidence="1 2">
    <name type="scientific">Plasmodium ovale curtisi</name>
    <dbReference type="NCBI Taxonomy" id="864141"/>
    <lineage>
        <taxon>Eukaryota</taxon>
        <taxon>Sar</taxon>
        <taxon>Alveolata</taxon>
        <taxon>Apicomplexa</taxon>
        <taxon>Aconoidasida</taxon>
        <taxon>Haemosporida</taxon>
        <taxon>Plasmodiidae</taxon>
        <taxon>Plasmodium</taxon>
        <taxon>Plasmodium (Plasmodium)</taxon>
    </lineage>
</organism>
<accession>A0A1A8WP87</accession>
<dbReference type="EMBL" id="FLQU01001860">
    <property type="protein sequence ID" value="SBS94704.1"/>
    <property type="molecule type" value="Genomic_DNA"/>
</dbReference>
<dbReference type="AlphaFoldDB" id="A0A1A8WP87"/>
<name>A0A1A8WP87_PLAOA</name>
<sequence>MSTGWNFNFGRKYADRRRKEELNYINLFNQNEINNLNENPEVFREGLNCGPAGRNALLRWIECKKKKDPKQHKLN</sequence>
<proteinExistence type="predicted"/>